<reference evidence="7" key="1">
    <citation type="journal article" date="2020" name="Stud. Mycol.">
        <title>101 Dothideomycetes genomes: a test case for predicting lifestyles and emergence of pathogens.</title>
        <authorList>
            <person name="Haridas S."/>
            <person name="Albert R."/>
            <person name="Binder M."/>
            <person name="Bloem J."/>
            <person name="Labutti K."/>
            <person name="Salamov A."/>
            <person name="Andreopoulos B."/>
            <person name="Baker S."/>
            <person name="Barry K."/>
            <person name="Bills G."/>
            <person name="Bluhm B."/>
            <person name="Cannon C."/>
            <person name="Castanera R."/>
            <person name="Culley D."/>
            <person name="Daum C."/>
            <person name="Ezra D."/>
            <person name="Gonzalez J."/>
            <person name="Henrissat B."/>
            <person name="Kuo A."/>
            <person name="Liang C."/>
            <person name="Lipzen A."/>
            <person name="Lutzoni F."/>
            <person name="Magnuson J."/>
            <person name="Mondo S."/>
            <person name="Nolan M."/>
            <person name="Ohm R."/>
            <person name="Pangilinan J."/>
            <person name="Park H.-J."/>
            <person name="Ramirez L."/>
            <person name="Alfaro M."/>
            <person name="Sun H."/>
            <person name="Tritt A."/>
            <person name="Yoshinaga Y."/>
            <person name="Zwiers L.-H."/>
            <person name="Turgeon B."/>
            <person name="Goodwin S."/>
            <person name="Spatafora J."/>
            <person name="Crous P."/>
            <person name="Grigoriev I."/>
        </authorList>
    </citation>
    <scope>NUCLEOTIDE SEQUENCE</scope>
    <source>
        <strain evidence="7">CBS 119925</strain>
    </source>
</reference>
<accession>A0A6A6V932</accession>
<feature type="compositionally biased region" description="Basic and acidic residues" evidence="5">
    <location>
        <begin position="350"/>
        <end position="378"/>
    </location>
</feature>
<dbReference type="InterPro" id="IPR041988">
    <property type="entry name" value="Ribosomal_uL24_KOW"/>
</dbReference>
<feature type="compositionally biased region" description="Basic and acidic residues" evidence="5">
    <location>
        <begin position="491"/>
        <end position="502"/>
    </location>
</feature>
<feature type="compositionally biased region" description="Basic and acidic residues" evidence="5">
    <location>
        <begin position="322"/>
        <end position="338"/>
    </location>
</feature>
<dbReference type="PROSITE" id="PS01108">
    <property type="entry name" value="RIBOSOMAL_L24"/>
    <property type="match status" value="1"/>
</dbReference>
<comment type="similarity">
    <text evidence="1">Belongs to the universal ribosomal protein uL24 family.</text>
</comment>
<dbReference type="Proteomes" id="UP000799440">
    <property type="component" value="Unassembled WGS sequence"/>
</dbReference>
<dbReference type="GO" id="GO:0006412">
    <property type="term" value="P:translation"/>
    <property type="evidence" value="ECO:0007669"/>
    <property type="project" value="InterPro"/>
</dbReference>
<keyword evidence="8" id="KW-1185">Reference proteome</keyword>
<gene>
    <name evidence="7" type="ORF">M011DRAFT_478812</name>
</gene>
<dbReference type="InterPro" id="IPR005824">
    <property type="entry name" value="KOW"/>
</dbReference>
<feature type="region of interest" description="Disordered" evidence="5">
    <location>
        <begin position="322"/>
        <end position="393"/>
    </location>
</feature>
<dbReference type="InterPro" id="IPR005825">
    <property type="entry name" value="Ribosomal_uL24_CS"/>
</dbReference>
<evidence type="ECO:0000259" key="6">
    <source>
        <dbReference type="SMART" id="SM00739"/>
    </source>
</evidence>
<evidence type="ECO:0000256" key="2">
    <source>
        <dbReference type="ARBA" id="ARBA00022980"/>
    </source>
</evidence>
<feature type="compositionally biased region" description="Basic and acidic residues" evidence="5">
    <location>
        <begin position="282"/>
        <end position="303"/>
    </location>
</feature>
<evidence type="ECO:0000256" key="3">
    <source>
        <dbReference type="ARBA" id="ARBA00023274"/>
    </source>
</evidence>
<dbReference type="Gene3D" id="2.30.30.30">
    <property type="match status" value="1"/>
</dbReference>
<evidence type="ECO:0000256" key="1">
    <source>
        <dbReference type="ARBA" id="ARBA00010618"/>
    </source>
</evidence>
<dbReference type="OrthoDB" id="359154at2759"/>
<protein>
    <recommendedName>
        <fullName evidence="6">KOW domain-containing protein</fullName>
    </recommendedName>
</protein>
<dbReference type="AlphaFoldDB" id="A0A6A6V932"/>
<dbReference type="GO" id="GO:0003735">
    <property type="term" value="F:structural constituent of ribosome"/>
    <property type="evidence" value="ECO:0007669"/>
    <property type="project" value="InterPro"/>
</dbReference>
<dbReference type="SMART" id="SM00739">
    <property type="entry name" value="KOW"/>
    <property type="match status" value="1"/>
</dbReference>
<dbReference type="InterPro" id="IPR008991">
    <property type="entry name" value="Translation_prot_SH3-like_sf"/>
</dbReference>
<evidence type="ECO:0000256" key="4">
    <source>
        <dbReference type="SAM" id="Coils"/>
    </source>
</evidence>
<sequence>MGRNAVKYARELKAIRKVKAAIRFRDREYKKLQASRKERLSVQQVIAARQAANRGRLDNVRASLRNANEDWRLGPLRPNRAVIQKDDYGLLGHEITQSELDSVWDLPEKVKKHLYPWVAPEGLAKMWSVAKGDRVAVIRGPHKGKIGTVSGTMENRAMLFVTGIGKTLVQGRTFGYEGVPQMEREPSIAIDDVRLVVAMPKTVLNKDGTPVLDNAGNPVVVPEDVLIEKVRVEKHTSGLNPFTGKHEQNIPEDQQVDPLTDVPILHRYIAGTDIAIPWPWEKSESERQDDTAQTVREHEEAARNRTLLQKLNPTNWKLFNKSKEDTELAKDENDDNKLLDPNGDFIPNYDPKEMITSRPLETEPRSNNDDTTRNHVFGETKNFTPTLSRPPFPATVVEELGGRLEYSKKAARERKEEAKRIEEERKEKLRSMMKTPLQVRWEMQQQLKERFEPGSVRVPGELLERIGGYMAKKGVKTAPAVGKKEKREKRERRERNVEIVVE</sequence>
<keyword evidence="2" id="KW-0689">Ribosomal protein</keyword>
<dbReference type="Pfam" id="PF00467">
    <property type="entry name" value="KOW"/>
    <property type="match status" value="1"/>
</dbReference>
<feature type="region of interest" description="Disordered" evidence="5">
    <location>
        <begin position="474"/>
        <end position="502"/>
    </location>
</feature>
<feature type="domain" description="KOW" evidence="6">
    <location>
        <begin position="128"/>
        <end position="155"/>
    </location>
</feature>
<dbReference type="InterPro" id="IPR003256">
    <property type="entry name" value="Ribosomal_uL24"/>
</dbReference>
<proteinExistence type="inferred from homology"/>
<dbReference type="GO" id="GO:1990904">
    <property type="term" value="C:ribonucleoprotein complex"/>
    <property type="evidence" value="ECO:0007669"/>
    <property type="project" value="UniProtKB-KW"/>
</dbReference>
<evidence type="ECO:0000256" key="5">
    <source>
        <dbReference type="SAM" id="MobiDB-lite"/>
    </source>
</evidence>
<keyword evidence="4" id="KW-0175">Coiled coil</keyword>
<feature type="coiled-coil region" evidence="4">
    <location>
        <begin position="404"/>
        <end position="432"/>
    </location>
</feature>
<dbReference type="CDD" id="cd06089">
    <property type="entry name" value="KOW_RPL26"/>
    <property type="match status" value="1"/>
</dbReference>
<organism evidence="7 8">
    <name type="scientific">Sporormia fimetaria CBS 119925</name>
    <dbReference type="NCBI Taxonomy" id="1340428"/>
    <lineage>
        <taxon>Eukaryota</taxon>
        <taxon>Fungi</taxon>
        <taxon>Dikarya</taxon>
        <taxon>Ascomycota</taxon>
        <taxon>Pezizomycotina</taxon>
        <taxon>Dothideomycetes</taxon>
        <taxon>Pleosporomycetidae</taxon>
        <taxon>Pleosporales</taxon>
        <taxon>Sporormiaceae</taxon>
        <taxon>Sporormia</taxon>
    </lineage>
</organism>
<dbReference type="SUPFAM" id="SSF50104">
    <property type="entry name" value="Translation proteins SH3-like domain"/>
    <property type="match status" value="1"/>
</dbReference>
<dbReference type="InterPro" id="IPR014722">
    <property type="entry name" value="Rib_uL2_dom2"/>
</dbReference>
<evidence type="ECO:0000313" key="8">
    <source>
        <dbReference type="Proteomes" id="UP000799440"/>
    </source>
</evidence>
<dbReference type="EMBL" id="MU006581">
    <property type="protein sequence ID" value="KAF2745657.1"/>
    <property type="molecule type" value="Genomic_DNA"/>
</dbReference>
<dbReference type="GO" id="GO:0003723">
    <property type="term" value="F:RNA binding"/>
    <property type="evidence" value="ECO:0007669"/>
    <property type="project" value="InterPro"/>
</dbReference>
<name>A0A6A6V932_9PLEO</name>
<dbReference type="PANTHER" id="PTHR12903">
    <property type="entry name" value="MITOCHONDRIAL RIBOSOMAL PROTEIN L24"/>
    <property type="match status" value="1"/>
</dbReference>
<keyword evidence="3" id="KW-0687">Ribonucleoprotein</keyword>
<evidence type="ECO:0000313" key="7">
    <source>
        <dbReference type="EMBL" id="KAF2745657.1"/>
    </source>
</evidence>
<feature type="region of interest" description="Disordered" evidence="5">
    <location>
        <begin position="282"/>
        <end position="308"/>
    </location>
</feature>
<dbReference type="GO" id="GO:0005840">
    <property type="term" value="C:ribosome"/>
    <property type="evidence" value="ECO:0007669"/>
    <property type="project" value="UniProtKB-KW"/>
</dbReference>